<evidence type="ECO:0000256" key="24">
    <source>
        <dbReference type="ARBA" id="ARBA00045709"/>
    </source>
</evidence>
<evidence type="ECO:0000256" key="4">
    <source>
        <dbReference type="ARBA" id="ARBA00022448"/>
    </source>
</evidence>
<gene>
    <name evidence="28" type="ORF">SAMN04487820_103361</name>
</gene>
<comment type="catalytic activity">
    <reaction evidence="11">
        <text>L-alpha-aminoacyl-L-arginine(out) = L-alpha-aminoacyl-L-arginine(in)</text>
        <dbReference type="Rhea" id="RHEA:79367"/>
        <dbReference type="ChEBI" id="CHEBI:229968"/>
    </reaction>
</comment>
<dbReference type="SUPFAM" id="SSF103473">
    <property type="entry name" value="MFS general substrate transporter"/>
    <property type="match status" value="1"/>
</dbReference>
<evidence type="ECO:0000256" key="20">
    <source>
        <dbReference type="ARBA" id="ARBA00044919"/>
    </source>
</evidence>
<comment type="similarity">
    <text evidence="3">Belongs to the major facilitator superfamily.</text>
</comment>
<evidence type="ECO:0000256" key="12">
    <source>
        <dbReference type="ARBA" id="ARBA00044884"/>
    </source>
</evidence>
<evidence type="ECO:0000256" key="18">
    <source>
        <dbReference type="ARBA" id="ARBA00044903"/>
    </source>
</evidence>
<protein>
    <recommendedName>
        <fullName evidence="22">Lysosomal dipeptide transporter MFSD1</fullName>
    </recommendedName>
    <alternativeName>
        <fullName evidence="23">Major facilitator superfamily domain-containing protein 1</fullName>
    </alternativeName>
</protein>
<dbReference type="GO" id="GO:0005886">
    <property type="term" value="C:plasma membrane"/>
    <property type="evidence" value="ECO:0007669"/>
    <property type="project" value="UniProtKB-SubCell"/>
</dbReference>
<dbReference type="Proteomes" id="UP000199213">
    <property type="component" value="Unassembled WGS sequence"/>
</dbReference>
<feature type="transmembrane region" description="Helical" evidence="26">
    <location>
        <begin position="307"/>
        <end position="326"/>
    </location>
</feature>
<evidence type="ECO:0000256" key="23">
    <source>
        <dbReference type="ARBA" id="ARBA00045018"/>
    </source>
</evidence>
<comment type="catalytic activity">
    <reaction evidence="17">
        <text>L-lysyl-L-lysine(out) = L-lysyl-L-lysine(in)</text>
        <dbReference type="Rhea" id="RHEA:79403"/>
        <dbReference type="ChEBI" id="CHEBI:229956"/>
    </reaction>
</comment>
<proteinExistence type="inferred from homology"/>
<dbReference type="RefSeq" id="WP_245693945.1">
    <property type="nucleotide sequence ID" value="NZ_FNFM01000003.1"/>
</dbReference>
<evidence type="ECO:0000256" key="7">
    <source>
        <dbReference type="ARBA" id="ARBA00023136"/>
    </source>
</evidence>
<reference evidence="29" key="1">
    <citation type="submission" date="2016-10" db="EMBL/GenBank/DDBJ databases">
        <authorList>
            <person name="Varghese N."/>
            <person name="Submissions S."/>
        </authorList>
    </citation>
    <scope>NUCLEOTIDE SEQUENCE [LARGE SCALE GENOMIC DNA]</scope>
    <source>
        <strain evidence="29">DSM 45460</strain>
    </source>
</reference>
<feature type="transmembrane region" description="Helical" evidence="26">
    <location>
        <begin position="93"/>
        <end position="112"/>
    </location>
</feature>
<feature type="transmembrane region" description="Helical" evidence="26">
    <location>
        <begin position="177"/>
        <end position="201"/>
    </location>
</feature>
<evidence type="ECO:0000256" key="3">
    <source>
        <dbReference type="ARBA" id="ARBA00008335"/>
    </source>
</evidence>
<feature type="transmembrane region" description="Helical" evidence="26">
    <location>
        <begin position="273"/>
        <end position="295"/>
    </location>
</feature>
<comment type="catalytic activity">
    <reaction evidence="12">
        <text>L-alpha-aminoacyl-L-histidine(out) = L-alpha-aminoacyl-L-histidine(in)</text>
        <dbReference type="Rhea" id="RHEA:79375"/>
        <dbReference type="ChEBI" id="CHEBI:229967"/>
    </reaction>
</comment>
<comment type="catalytic activity">
    <reaction evidence="9">
        <text>L-lysyl-L-alanine(out) = L-lysyl-L-alanine(in)</text>
        <dbReference type="Rhea" id="RHEA:79399"/>
        <dbReference type="ChEBI" id="CHEBI:229954"/>
    </reaction>
</comment>
<comment type="catalytic activity">
    <reaction evidence="21">
        <text>L-lysyl-glycine(out) = L-lysyl-glycine(in)</text>
        <dbReference type="Rhea" id="RHEA:79407"/>
        <dbReference type="ChEBI" id="CHEBI:191202"/>
    </reaction>
</comment>
<name>A0A1G8YB49_ACTMZ</name>
<evidence type="ECO:0000256" key="21">
    <source>
        <dbReference type="ARBA" id="ARBA00044924"/>
    </source>
</evidence>
<feature type="transmembrane region" description="Helical" evidence="26">
    <location>
        <begin position="403"/>
        <end position="422"/>
    </location>
</feature>
<evidence type="ECO:0000256" key="19">
    <source>
        <dbReference type="ARBA" id="ARBA00044912"/>
    </source>
</evidence>
<dbReference type="Pfam" id="PF07690">
    <property type="entry name" value="MFS_1"/>
    <property type="match status" value="1"/>
</dbReference>
<evidence type="ECO:0000256" key="22">
    <source>
        <dbReference type="ARBA" id="ARBA00044985"/>
    </source>
</evidence>
<dbReference type="AlphaFoldDB" id="A0A1G8YB49"/>
<evidence type="ECO:0000256" key="10">
    <source>
        <dbReference type="ARBA" id="ARBA00044878"/>
    </source>
</evidence>
<dbReference type="Gene3D" id="1.20.1250.20">
    <property type="entry name" value="MFS general substrate transporter like domains"/>
    <property type="match status" value="1"/>
</dbReference>
<evidence type="ECO:0000256" key="25">
    <source>
        <dbReference type="ARBA" id="ARBA00046376"/>
    </source>
</evidence>
<dbReference type="GO" id="GO:0022857">
    <property type="term" value="F:transmembrane transporter activity"/>
    <property type="evidence" value="ECO:0007669"/>
    <property type="project" value="InterPro"/>
</dbReference>
<accession>A0A1G8YB49</accession>
<dbReference type="InterPro" id="IPR052187">
    <property type="entry name" value="MFSD1"/>
</dbReference>
<feature type="domain" description="Major facilitator superfamily (MFS) profile" evidence="27">
    <location>
        <begin position="27"/>
        <end position="429"/>
    </location>
</feature>
<dbReference type="InterPro" id="IPR011701">
    <property type="entry name" value="MFS"/>
</dbReference>
<keyword evidence="8" id="KW-0458">Lysosome</keyword>
<comment type="catalytic activity">
    <reaction evidence="15">
        <text>L-aspartyl-L-lysine(out) = L-aspartyl-L-lysine(in)</text>
        <dbReference type="Rhea" id="RHEA:79411"/>
        <dbReference type="ChEBI" id="CHEBI:229953"/>
    </reaction>
</comment>
<evidence type="ECO:0000313" key="29">
    <source>
        <dbReference type="Proteomes" id="UP000199213"/>
    </source>
</evidence>
<dbReference type="PANTHER" id="PTHR23512:SF3">
    <property type="entry name" value="MAJOR FACILITATOR SUPERFAMILY DOMAIN-CONTAINING PROTEIN 1"/>
    <property type="match status" value="1"/>
</dbReference>
<comment type="subcellular location">
    <subcellularLocation>
        <location evidence="2">Cell membrane</location>
        <topology evidence="2">Multi-pass membrane protein</topology>
    </subcellularLocation>
    <subcellularLocation>
        <location evidence="1">Lysosome membrane</location>
        <topology evidence="1">Multi-pass membrane protein</topology>
    </subcellularLocation>
</comment>
<feature type="transmembrane region" description="Helical" evidence="26">
    <location>
        <begin position="365"/>
        <end position="391"/>
    </location>
</feature>
<evidence type="ECO:0000313" key="28">
    <source>
        <dbReference type="EMBL" id="SDK00082.1"/>
    </source>
</evidence>
<keyword evidence="4" id="KW-0813">Transport</keyword>
<comment type="catalytic activity">
    <reaction evidence="20">
        <text>L-alanyl-L-lysine(out) = L-alanyl-L-lysine(in)</text>
        <dbReference type="Rhea" id="RHEA:79415"/>
        <dbReference type="ChEBI" id="CHEBI:192470"/>
    </reaction>
</comment>
<feature type="transmembrane region" description="Helical" evidence="26">
    <location>
        <begin position="243"/>
        <end position="261"/>
    </location>
</feature>
<organism evidence="28 29">
    <name type="scientific">Actinopolyspora mzabensis</name>
    <dbReference type="NCBI Taxonomy" id="995066"/>
    <lineage>
        <taxon>Bacteria</taxon>
        <taxon>Bacillati</taxon>
        <taxon>Actinomycetota</taxon>
        <taxon>Actinomycetes</taxon>
        <taxon>Actinopolysporales</taxon>
        <taxon>Actinopolysporaceae</taxon>
        <taxon>Actinopolyspora</taxon>
    </lineage>
</organism>
<evidence type="ECO:0000256" key="9">
    <source>
        <dbReference type="ARBA" id="ARBA00044876"/>
    </source>
</evidence>
<keyword evidence="7 26" id="KW-0472">Membrane</keyword>
<evidence type="ECO:0000256" key="2">
    <source>
        <dbReference type="ARBA" id="ARBA00004651"/>
    </source>
</evidence>
<evidence type="ECO:0000256" key="26">
    <source>
        <dbReference type="SAM" id="Phobius"/>
    </source>
</evidence>
<evidence type="ECO:0000256" key="15">
    <source>
        <dbReference type="ARBA" id="ARBA00044898"/>
    </source>
</evidence>
<comment type="subunit">
    <text evidence="25">Homodimer. Interacts with lysosomal protein GLMP (via lumenal domain); the interaction starts while both proteins are still in the endoplasmic reticulum and is required for stabilization of MFSD1 in lysosomes but has no direct effect on its targeting to lysosomes or transporter activity.</text>
</comment>
<comment type="catalytic activity">
    <reaction evidence="14">
        <text>L-alpha-aminoacyl-L-lysine(out) = L-alpha-aminoacyl-L-lysine(in)</text>
        <dbReference type="Rhea" id="RHEA:79383"/>
        <dbReference type="ChEBI" id="CHEBI:229966"/>
    </reaction>
</comment>
<dbReference type="InterPro" id="IPR036259">
    <property type="entry name" value="MFS_trans_sf"/>
</dbReference>
<dbReference type="EMBL" id="FNFM01000003">
    <property type="protein sequence ID" value="SDK00082.1"/>
    <property type="molecule type" value="Genomic_DNA"/>
</dbReference>
<keyword evidence="6 26" id="KW-1133">Transmembrane helix</keyword>
<evidence type="ECO:0000256" key="5">
    <source>
        <dbReference type="ARBA" id="ARBA00022692"/>
    </source>
</evidence>
<dbReference type="PROSITE" id="PS51257">
    <property type="entry name" value="PROKAR_LIPOPROTEIN"/>
    <property type="match status" value="1"/>
</dbReference>
<comment type="catalytic activity">
    <reaction evidence="16">
        <text>L-arginyl-L-alpha-amino acid(out) = L-arginyl-L-alpha-amino acid(in)</text>
        <dbReference type="Rhea" id="RHEA:79371"/>
        <dbReference type="ChEBI" id="CHEBI:84315"/>
    </reaction>
</comment>
<comment type="catalytic activity">
    <reaction evidence="19">
        <text>L-histidyl-L-alpha-amino acid(out) = L-histidyl-L-alpha-amino acid(in)</text>
        <dbReference type="Rhea" id="RHEA:79379"/>
        <dbReference type="ChEBI" id="CHEBI:229964"/>
    </reaction>
</comment>
<dbReference type="GO" id="GO:0005765">
    <property type="term" value="C:lysosomal membrane"/>
    <property type="evidence" value="ECO:0007669"/>
    <property type="project" value="UniProtKB-SubCell"/>
</dbReference>
<evidence type="ECO:0000256" key="13">
    <source>
        <dbReference type="ARBA" id="ARBA00044891"/>
    </source>
</evidence>
<comment type="catalytic activity">
    <reaction evidence="10">
        <text>L-histidyl-glycine(out) = L-histidyl-glycine(in)</text>
        <dbReference type="Rhea" id="RHEA:79395"/>
        <dbReference type="ChEBI" id="CHEBI:229957"/>
    </reaction>
</comment>
<keyword evidence="5 26" id="KW-0812">Transmembrane</keyword>
<comment type="catalytic activity">
    <reaction evidence="18">
        <text>L-arginyl-glycine(out) = L-arginyl-glycine(in)</text>
        <dbReference type="Rhea" id="RHEA:79391"/>
        <dbReference type="ChEBI" id="CHEBI:229955"/>
    </reaction>
</comment>
<keyword evidence="29" id="KW-1185">Reference proteome</keyword>
<evidence type="ECO:0000256" key="17">
    <source>
        <dbReference type="ARBA" id="ARBA00044900"/>
    </source>
</evidence>
<evidence type="ECO:0000256" key="1">
    <source>
        <dbReference type="ARBA" id="ARBA00004155"/>
    </source>
</evidence>
<comment type="function">
    <text evidence="24">Lysosomal dipeptide uniporter that selectively exports lysine, arginine or histidine-containing dipeptides with a net positive charge from the lysosome lumen into the cytosol. Could play a role in a specific type of protein O-glycosylation indirectly regulating macrophages migration and tissue invasion. Also essential for liver homeostasis.</text>
</comment>
<comment type="catalytic activity">
    <reaction evidence="13">
        <text>L-lysyl-L-alpha-amino acid(out) = L-lysyl-L-alpha-amino acid(in)</text>
        <dbReference type="Rhea" id="RHEA:79387"/>
        <dbReference type="ChEBI" id="CHEBI:229965"/>
    </reaction>
</comment>
<sequence>MRVTIGLSESSVTTPAPTAASRRAWLVWSVAAACYFVALFHRASLAVAADAALERFAAGPAALSVLSALQLGIYLALQIPAGVLADRIGPRRLITVATLALAVGSAVFAVSASLLGGLAGRALIGLGDAFLFTNVLRLAAQWFPPERFGRIAALTGLVGGVGQLAATAPLAGSLRVLGWLGTFLGAAALTAVLAVAAWAMVRDRPGGTDSGIASDGSPGGSQSEPVVTALRTVVSVPGTWHSFWVHFVMMGQFVALTVLWGPPWLMQAQGYGAAAAGNWVLLCVAGFLAGAWVCGQFVAGRPARRERFVLGLSLLLAVVWLTVIGWPGALPVALLAVLLVLIGIGGGAAMLAFDGARTANAAHRSGLAVGTANMGGFTAAVLIQLAVGGLLRMTEGLAAGLSYRLAYVPVLLVIVVGALGQLRQSRRARRLHRGG</sequence>
<evidence type="ECO:0000256" key="8">
    <source>
        <dbReference type="ARBA" id="ARBA00023228"/>
    </source>
</evidence>
<evidence type="ECO:0000256" key="16">
    <source>
        <dbReference type="ARBA" id="ARBA00044899"/>
    </source>
</evidence>
<dbReference type="CDD" id="cd06174">
    <property type="entry name" value="MFS"/>
    <property type="match status" value="1"/>
</dbReference>
<evidence type="ECO:0000256" key="6">
    <source>
        <dbReference type="ARBA" id="ARBA00022989"/>
    </source>
</evidence>
<feature type="transmembrane region" description="Helical" evidence="26">
    <location>
        <begin position="25"/>
        <end position="49"/>
    </location>
</feature>
<dbReference type="PROSITE" id="PS50850">
    <property type="entry name" value="MFS"/>
    <property type="match status" value="1"/>
</dbReference>
<evidence type="ECO:0000256" key="11">
    <source>
        <dbReference type="ARBA" id="ARBA00044881"/>
    </source>
</evidence>
<dbReference type="InterPro" id="IPR020846">
    <property type="entry name" value="MFS_dom"/>
</dbReference>
<feature type="transmembrane region" description="Helical" evidence="26">
    <location>
        <begin position="332"/>
        <end position="353"/>
    </location>
</feature>
<evidence type="ECO:0000256" key="14">
    <source>
        <dbReference type="ARBA" id="ARBA00044893"/>
    </source>
</evidence>
<dbReference type="PANTHER" id="PTHR23512">
    <property type="entry name" value="MAJOR FACILITATOR SUPERFAMILY DOMAIN-CONTAINING PROTEIN 1"/>
    <property type="match status" value="1"/>
</dbReference>
<evidence type="ECO:0000259" key="27">
    <source>
        <dbReference type="PROSITE" id="PS50850"/>
    </source>
</evidence>
<feature type="transmembrane region" description="Helical" evidence="26">
    <location>
        <begin position="61"/>
        <end position="81"/>
    </location>
</feature>